<reference evidence="2 3" key="1">
    <citation type="submission" date="2019-06" db="EMBL/GenBank/DDBJ databases">
        <title>Sequencing the genomes of 1000 actinobacteria strains.</title>
        <authorList>
            <person name="Klenk H.-P."/>
        </authorList>
    </citation>
    <scope>NUCLEOTIDE SEQUENCE [LARGE SCALE GENOMIC DNA]</scope>
    <source>
        <strain evidence="2 3">DSM 45015</strain>
    </source>
</reference>
<proteinExistence type="predicted"/>
<keyword evidence="3" id="KW-1185">Reference proteome</keyword>
<organism evidence="2 3">
    <name type="scientific">Haloactinospora alba</name>
    <dbReference type="NCBI Taxonomy" id="405555"/>
    <lineage>
        <taxon>Bacteria</taxon>
        <taxon>Bacillati</taxon>
        <taxon>Actinomycetota</taxon>
        <taxon>Actinomycetes</taxon>
        <taxon>Streptosporangiales</taxon>
        <taxon>Nocardiopsidaceae</taxon>
        <taxon>Haloactinospora</taxon>
    </lineage>
</organism>
<evidence type="ECO:0000313" key="2">
    <source>
        <dbReference type="EMBL" id="TQN33573.1"/>
    </source>
</evidence>
<gene>
    <name evidence="2" type="ORF">FHX37_3599</name>
</gene>
<comment type="caution">
    <text evidence="2">The sequence shown here is derived from an EMBL/GenBank/DDBJ whole genome shotgun (WGS) entry which is preliminary data.</text>
</comment>
<dbReference type="RefSeq" id="WP_141924919.1">
    <property type="nucleotide sequence ID" value="NZ_VFQC01000001.1"/>
</dbReference>
<feature type="region of interest" description="Disordered" evidence="1">
    <location>
        <begin position="63"/>
        <end position="123"/>
    </location>
</feature>
<protein>
    <submittedName>
        <fullName evidence="2">Uncharacterized protein</fullName>
    </submittedName>
</protein>
<evidence type="ECO:0000313" key="3">
    <source>
        <dbReference type="Proteomes" id="UP000317422"/>
    </source>
</evidence>
<dbReference type="EMBL" id="VFQC01000001">
    <property type="protein sequence ID" value="TQN33573.1"/>
    <property type="molecule type" value="Genomic_DNA"/>
</dbReference>
<dbReference type="AlphaFoldDB" id="A0A543NP23"/>
<evidence type="ECO:0000256" key="1">
    <source>
        <dbReference type="SAM" id="MobiDB-lite"/>
    </source>
</evidence>
<feature type="compositionally biased region" description="Pro residues" evidence="1">
    <location>
        <begin position="73"/>
        <end position="85"/>
    </location>
</feature>
<accession>A0A543NP23</accession>
<dbReference type="Proteomes" id="UP000317422">
    <property type="component" value="Unassembled WGS sequence"/>
</dbReference>
<name>A0A543NP23_9ACTN</name>
<sequence>MDLLDYYRGTVSARRLRVLLRHLPRDSALARAVHGDAAEWGVGEHLLALAADHLATANWLFVSANSGRKQKPPPRPDPVPRPEPGAAPRRARSRPEATAQDLRAFFGAPNPPTGNTRAEPERE</sequence>